<protein>
    <submittedName>
        <fullName evidence="1">Uncharacterized protein</fullName>
    </submittedName>
</protein>
<comment type="caution">
    <text evidence="1">The sequence shown here is derived from an EMBL/GenBank/DDBJ whole genome shotgun (WGS) entry which is preliminary data.</text>
</comment>
<dbReference type="Proteomes" id="UP000682733">
    <property type="component" value="Unassembled WGS sequence"/>
</dbReference>
<evidence type="ECO:0000313" key="2">
    <source>
        <dbReference type="Proteomes" id="UP000682733"/>
    </source>
</evidence>
<gene>
    <name evidence="1" type="ORF">TMI583_LOCUS48628</name>
</gene>
<reference evidence="1" key="1">
    <citation type="submission" date="2021-02" db="EMBL/GenBank/DDBJ databases">
        <authorList>
            <person name="Nowell W R."/>
        </authorList>
    </citation>
    <scope>NUCLEOTIDE SEQUENCE</scope>
</reference>
<accession>A0A8S2XU19</accession>
<evidence type="ECO:0000313" key="1">
    <source>
        <dbReference type="EMBL" id="CAF4518680.1"/>
    </source>
</evidence>
<name>A0A8S2XU19_9BILA</name>
<dbReference type="EMBL" id="CAJOBA010100599">
    <property type="protein sequence ID" value="CAF4518680.1"/>
    <property type="molecule type" value="Genomic_DNA"/>
</dbReference>
<feature type="non-terminal residue" evidence="1">
    <location>
        <position position="1"/>
    </location>
</feature>
<dbReference type="AlphaFoldDB" id="A0A8S2XU19"/>
<sequence length="51" mass="5285">NLFDIASDAGANDILAGISIRNVKIDIPGAFGDVDDHTALRFAGLRVSKGS</sequence>
<organism evidence="1 2">
    <name type="scientific">Didymodactylos carnosus</name>
    <dbReference type="NCBI Taxonomy" id="1234261"/>
    <lineage>
        <taxon>Eukaryota</taxon>
        <taxon>Metazoa</taxon>
        <taxon>Spiralia</taxon>
        <taxon>Gnathifera</taxon>
        <taxon>Rotifera</taxon>
        <taxon>Eurotatoria</taxon>
        <taxon>Bdelloidea</taxon>
        <taxon>Philodinida</taxon>
        <taxon>Philodinidae</taxon>
        <taxon>Didymodactylos</taxon>
    </lineage>
</organism>
<proteinExistence type="predicted"/>